<evidence type="ECO:0000313" key="3">
    <source>
        <dbReference type="EMBL" id="KAJ5072210.1"/>
    </source>
</evidence>
<feature type="region of interest" description="Disordered" evidence="2">
    <location>
        <begin position="140"/>
        <end position="189"/>
    </location>
</feature>
<feature type="compositionally biased region" description="Acidic residues" evidence="2">
    <location>
        <begin position="359"/>
        <end position="368"/>
    </location>
</feature>
<evidence type="ECO:0000256" key="1">
    <source>
        <dbReference type="SAM" id="Coils"/>
    </source>
</evidence>
<sequence length="368" mass="43096">MGNDLVSKKISKKGNKKYFKSIQESKEAVLIIDHLTLINQVNPSFIKLSGYPNDTQIIGKRISEISAAQQPHLGLRSDLAVLSVLKKILNSVSGTYQTPWFFKFPHQEKTEIIYTVWITLFSLNNKQFAQLILRKNETTTEKTAKKEDHQPSPVISLLDTHSGTTTDSTEDEDTQEADKRFEEQNQEEPEEVLNQHIELIQQKLELVKDPANQEKIRNHLKEVFDSMFDAFHYKNEQISKIKDRLDRERAEHQKKYEKLEQHLQRRLGGIKTEKNVKKTVLDENQIIKNKLTRLLLVLDRQSEVTKELYRLIEERDEKEKEDSNEDIRNIEIEMNENSNENLNENTNENTNENLNENSNENENENNEK</sequence>
<feature type="region of interest" description="Disordered" evidence="2">
    <location>
        <begin position="315"/>
        <end position="368"/>
    </location>
</feature>
<dbReference type="OrthoDB" id="10678134at2759"/>
<organism evidence="3 4">
    <name type="scientific">Anaeramoeba ignava</name>
    <name type="common">Anaerobic marine amoeba</name>
    <dbReference type="NCBI Taxonomy" id="1746090"/>
    <lineage>
        <taxon>Eukaryota</taxon>
        <taxon>Metamonada</taxon>
        <taxon>Anaeramoebidae</taxon>
        <taxon>Anaeramoeba</taxon>
    </lineage>
</organism>
<protein>
    <submittedName>
        <fullName evidence="3">Uncharacterized protein</fullName>
    </submittedName>
</protein>
<keyword evidence="1" id="KW-0175">Coiled coil</keyword>
<comment type="caution">
    <text evidence="3">The sequence shown here is derived from an EMBL/GenBank/DDBJ whole genome shotgun (WGS) entry which is preliminary data.</text>
</comment>
<name>A0A9Q0LI06_ANAIG</name>
<feature type="compositionally biased region" description="Basic and acidic residues" evidence="2">
    <location>
        <begin position="140"/>
        <end position="150"/>
    </location>
</feature>
<dbReference type="Gene3D" id="3.30.450.20">
    <property type="entry name" value="PAS domain"/>
    <property type="match status" value="1"/>
</dbReference>
<proteinExistence type="predicted"/>
<evidence type="ECO:0000256" key="2">
    <source>
        <dbReference type="SAM" id="MobiDB-lite"/>
    </source>
</evidence>
<feature type="coiled-coil region" evidence="1">
    <location>
        <begin position="235"/>
        <end position="265"/>
    </location>
</feature>
<keyword evidence="4" id="KW-1185">Reference proteome</keyword>
<evidence type="ECO:0000313" key="4">
    <source>
        <dbReference type="Proteomes" id="UP001149090"/>
    </source>
</evidence>
<feature type="compositionally biased region" description="Low complexity" evidence="2">
    <location>
        <begin position="335"/>
        <end position="358"/>
    </location>
</feature>
<dbReference type="EMBL" id="JAPDFW010000082">
    <property type="protein sequence ID" value="KAJ5072210.1"/>
    <property type="molecule type" value="Genomic_DNA"/>
</dbReference>
<reference evidence="3" key="1">
    <citation type="submission" date="2022-10" db="EMBL/GenBank/DDBJ databases">
        <title>Novel sulphate-reducing endosymbionts in the free-living metamonad Anaeramoeba.</title>
        <authorList>
            <person name="Jerlstrom-Hultqvist J."/>
            <person name="Cepicka I."/>
            <person name="Gallot-Lavallee L."/>
            <person name="Salas-Leiva D."/>
            <person name="Curtis B.A."/>
            <person name="Zahonova K."/>
            <person name="Pipaliya S."/>
            <person name="Dacks J."/>
            <person name="Roger A.J."/>
        </authorList>
    </citation>
    <scope>NUCLEOTIDE SEQUENCE</scope>
    <source>
        <strain evidence="3">BMAN</strain>
    </source>
</reference>
<accession>A0A9Q0LI06</accession>
<gene>
    <name evidence="3" type="ORF">M0811_09590</name>
</gene>
<dbReference type="AlphaFoldDB" id="A0A9Q0LI06"/>
<dbReference type="Proteomes" id="UP001149090">
    <property type="component" value="Unassembled WGS sequence"/>
</dbReference>
<feature type="compositionally biased region" description="Basic and acidic residues" evidence="2">
    <location>
        <begin position="315"/>
        <end position="331"/>
    </location>
</feature>